<organism evidence="6 7">
    <name type="scientific">Seiridium cardinale</name>
    <dbReference type="NCBI Taxonomy" id="138064"/>
    <lineage>
        <taxon>Eukaryota</taxon>
        <taxon>Fungi</taxon>
        <taxon>Dikarya</taxon>
        <taxon>Ascomycota</taxon>
        <taxon>Pezizomycotina</taxon>
        <taxon>Sordariomycetes</taxon>
        <taxon>Xylariomycetidae</taxon>
        <taxon>Amphisphaeriales</taxon>
        <taxon>Sporocadaceae</taxon>
        <taxon>Seiridium</taxon>
    </lineage>
</organism>
<name>A0ABR2XFS4_9PEZI</name>
<dbReference type="SUPFAM" id="SSF51905">
    <property type="entry name" value="FAD/NAD(P)-binding domain"/>
    <property type="match status" value="1"/>
</dbReference>
<dbReference type="EMBL" id="JARVKM010000060">
    <property type="protein sequence ID" value="KAK9772520.1"/>
    <property type="molecule type" value="Genomic_DNA"/>
</dbReference>
<reference evidence="6 7" key="1">
    <citation type="submission" date="2024-02" db="EMBL/GenBank/DDBJ databases">
        <title>First draft genome assembly of two strains of Seiridium cardinale.</title>
        <authorList>
            <person name="Emiliani G."/>
            <person name="Scali E."/>
        </authorList>
    </citation>
    <scope>NUCLEOTIDE SEQUENCE [LARGE SCALE GENOMIC DNA]</scope>
    <source>
        <strain evidence="6 7">BM-138-000479</strain>
    </source>
</reference>
<dbReference type="PANTHER" id="PTHR47178">
    <property type="entry name" value="MONOOXYGENASE, FAD-BINDING"/>
    <property type="match status" value="1"/>
</dbReference>
<keyword evidence="5" id="KW-0503">Monooxygenase</keyword>
<dbReference type="InterPro" id="IPR036188">
    <property type="entry name" value="FAD/NAD-bd_sf"/>
</dbReference>
<keyword evidence="4" id="KW-0560">Oxidoreductase</keyword>
<evidence type="ECO:0000256" key="3">
    <source>
        <dbReference type="ARBA" id="ARBA00022827"/>
    </source>
</evidence>
<keyword evidence="7" id="KW-1185">Reference proteome</keyword>
<evidence type="ECO:0000256" key="4">
    <source>
        <dbReference type="ARBA" id="ARBA00023002"/>
    </source>
</evidence>
<dbReference type="Proteomes" id="UP001465668">
    <property type="component" value="Unassembled WGS sequence"/>
</dbReference>
<dbReference type="Gene3D" id="3.50.50.60">
    <property type="entry name" value="FAD/NAD(P)-binding domain"/>
    <property type="match status" value="2"/>
</dbReference>
<protein>
    <submittedName>
        <fullName evidence="6">Fad binding domain protein</fullName>
    </submittedName>
</protein>
<sequence length="211" mass="23551">MDVRDDGSNKIIRANRRRLREWLCTNISVQYSKRAMQIQEGNGTVTVHFQDGSSATRDMLLYKLLHERIQTLTAPFKSTTEETTYDGIRIPPLRLSTLIVPALPAERVTLLGDAAHAMTPYKGRQSPLSISRSLLTSTRVRGEGGCHAIQDALSLARALTRINKYDDQGIKAIVGCYEKEMLERGAEAARLSQAAFAKEMKPQKPQRLIVA</sequence>
<dbReference type="PANTHER" id="PTHR47178:SF6">
    <property type="entry name" value="FAD-BINDING DOMAIN-CONTAINING PROTEIN"/>
    <property type="match status" value="1"/>
</dbReference>
<evidence type="ECO:0000256" key="1">
    <source>
        <dbReference type="ARBA" id="ARBA00001974"/>
    </source>
</evidence>
<keyword evidence="3" id="KW-0274">FAD</keyword>
<accession>A0ABR2XFS4</accession>
<keyword evidence="2" id="KW-0285">Flavoprotein</keyword>
<proteinExistence type="predicted"/>
<evidence type="ECO:0000313" key="7">
    <source>
        <dbReference type="Proteomes" id="UP001465668"/>
    </source>
</evidence>
<evidence type="ECO:0000256" key="2">
    <source>
        <dbReference type="ARBA" id="ARBA00022630"/>
    </source>
</evidence>
<comment type="caution">
    <text evidence="6">The sequence shown here is derived from an EMBL/GenBank/DDBJ whole genome shotgun (WGS) entry which is preliminary data.</text>
</comment>
<evidence type="ECO:0000256" key="5">
    <source>
        <dbReference type="ARBA" id="ARBA00023033"/>
    </source>
</evidence>
<comment type="cofactor">
    <cofactor evidence="1">
        <name>FAD</name>
        <dbReference type="ChEBI" id="CHEBI:57692"/>
    </cofactor>
</comment>
<gene>
    <name evidence="6" type="ORF">SCAR479_10737</name>
</gene>
<evidence type="ECO:0000313" key="6">
    <source>
        <dbReference type="EMBL" id="KAK9772520.1"/>
    </source>
</evidence>